<evidence type="ECO:0000256" key="11">
    <source>
        <dbReference type="ARBA" id="ARBA00023236"/>
    </source>
</evidence>
<organism evidence="15 16">
    <name type="scientific">Filifactor alocis (strain ATCC 35896 / CCUG 47790 / D40 B5)</name>
    <name type="common">Fusobacterium alocis</name>
    <dbReference type="NCBI Taxonomy" id="546269"/>
    <lineage>
        <taxon>Bacteria</taxon>
        <taxon>Bacillati</taxon>
        <taxon>Bacillota</taxon>
        <taxon>Clostridia</taxon>
        <taxon>Peptostreptococcales</taxon>
        <taxon>Filifactoraceae</taxon>
        <taxon>Filifactor</taxon>
    </lineage>
</organism>
<evidence type="ECO:0000256" key="2">
    <source>
        <dbReference type="ARBA" id="ARBA00008016"/>
    </source>
</evidence>
<sequence length="355" mass="41221">MKIHQLTLKNFRNYEQLELLFKEGANVFVGQNGQGKTNVLEAISLFSVGRSFRTVRDLDMVAFGQDAATVSAIVENLHGRYTIDMKLGKSIKKAVKINSVPIEKLQDLFGVLNIVVFSPDDLKLVKDGPKERRLFLDREISQLKPRYYRILSEYYKVLNQRNTLLKQEVDEVLLEIYTQQIAKSGFQIHKMREEFIEHIREFAQEIHSKISSKKEVLEIEYEPNVYAISEEEYFRYLMDGKEHDFIRKHSTRGIHKDDVALVINEMDIRHFGSQGQKRSAAISLKLSEIQMIYQDTGEYPIVLLDDIFSELDYSRQRMLLDYVTNTQVFVTTAEKFLDNGKIYAVENGKISVEEG</sequence>
<name>D6GSU8_FILAD</name>
<keyword evidence="11 12" id="KW-0742">SOS response</keyword>
<evidence type="ECO:0000256" key="7">
    <source>
        <dbReference type="ARBA" id="ARBA00022763"/>
    </source>
</evidence>
<dbReference type="GO" id="GO:0006260">
    <property type="term" value="P:DNA replication"/>
    <property type="evidence" value="ECO:0007669"/>
    <property type="project" value="UniProtKB-UniRule"/>
</dbReference>
<evidence type="ECO:0000313" key="15">
    <source>
        <dbReference type="EMBL" id="EFE27933.1"/>
    </source>
</evidence>
<dbReference type="GO" id="GO:0003697">
    <property type="term" value="F:single-stranded DNA binding"/>
    <property type="evidence" value="ECO:0007669"/>
    <property type="project" value="UniProtKB-UniRule"/>
</dbReference>
<dbReference type="PROSITE" id="PS00617">
    <property type="entry name" value="RECF_1"/>
    <property type="match status" value="1"/>
</dbReference>
<keyword evidence="7 12" id="KW-0227">DNA damage</keyword>
<dbReference type="PANTHER" id="PTHR32182:SF0">
    <property type="entry name" value="DNA REPLICATION AND REPAIR PROTEIN RECF"/>
    <property type="match status" value="1"/>
</dbReference>
<proteinExistence type="inferred from homology"/>
<comment type="function">
    <text evidence="12 13">The RecF protein is involved in DNA metabolism; it is required for DNA replication and normal SOS inducibility. RecF binds preferentially to single-stranded, linear DNA. It also seems to bind ATP.</text>
</comment>
<evidence type="ECO:0000256" key="5">
    <source>
        <dbReference type="ARBA" id="ARBA00022705"/>
    </source>
</evidence>
<dbReference type="Gene3D" id="3.40.50.300">
    <property type="entry name" value="P-loop containing nucleotide triphosphate hydrolases"/>
    <property type="match status" value="1"/>
</dbReference>
<dbReference type="CDD" id="cd03242">
    <property type="entry name" value="ABC_RecF"/>
    <property type="match status" value="1"/>
</dbReference>
<gene>
    <name evidence="12 15" type="primary">recF</name>
    <name evidence="15" type="ordered locus">HMPREF0389_01185</name>
</gene>
<dbReference type="OrthoDB" id="9803889at2"/>
<dbReference type="Proteomes" id="UP000007468">
    <property type="component" value="Chromosome"/>
</dbReference>
<feature type="binding site" evidence="12">
    <location>
        <begin position="30"/>
        <end position="37"/>
    </location>
    <ligand>
        <name>ATP</name>
        <dbReference type="ChEBI" id="CHEBI:30616"/>
    </ligand>
</feature>
<dbReference type="Gene3D" id="1.20.1050.90">
    <property type="entry name" value="RecF/RecN/SMC, N-terminal domain"/>
    <property type="match status" value="1"/>
</dbReference>
<dbReference type="GO" id="GO:0009432">
    <property type="term" value="P:SOS response"/>
    <property type="evidence" value="ECO:0007669"/>
    <property type="project" value="UniProtKB-UniRule"/>
</dbReference>
<keyword evidence="6 12" id="KW-0547">Nucleotide-binding</keyword>
<evidence type="ECO:0000256" key="3">
    <source>
        <dbReference type="ARBA" id="ARBA00020170"/>
    </source>
</evidence>
<evidence type="ECO:0000256" key="12">
    <source>
        <dbReference type="HAMAP-Rule" id="MF_00365"/>
    </source>
</evidence>
<accession>D6GSU8</accession>
<comment type="similarity">
    <text evidence="2 12 13">Belongs to the RecF family.</text>
</comment>
<dbReference type="InterPro" id="IPR042174">
    <property type="entry name" value="RecF_2"/>
</dbReference>
<dbReference type="GO" id="GO:0005737">
    <property type="term" value="C:cytoplasm"/>
    <property type="evidence" value="ECO:0007669"/>
    <property type="project" value="UniProtKB-SubCell"/>
</dbReference>
<keyword evidence="16" id="KW-1185">Reference proteome</keyword>
<dbReference type="AlphaFoldDB" id="D6GSU8"/>
<dbReference type="InterPro" id="IPR027417">
    <property type="entry name" value="P-loop_NTPase"/>
</dbReference>
<protein>
    <recommendedName>
        <fullName evidence="3 12">DNA replication and repair protein RecF</fullName>
    </recommendedName>
</protein>
<dbReference type="InterPro" id="IPR003395">
    <property type="entry name" value="RecF/RecN/SMC_N"/>
</dbReference>
<dbReference type="KEGG" id="faa:HMPREF0389_01185"/>
<evidence type="ECO:0000256" key="8">
    <source>
        <dbReference type="ARBA" id="ARBA00022840"/>
    </source>
</evidence>
<dbReference type="Pfam" id="PF02463">
    <property type="entry name" value="SMC_N"/>
    <property type="match status" value="1"/>
</dbReference>
<dbReference type="GO" id="GO:0005524">
    <property type="term" value="F:ATP binding"/>
    <property type="evidence" value="ECO:0007669"/>
    <property type="project" value="UniProtKB-UniRule"/>
</dbReference>
<evidence type="ECO:0000256" key="6">
    <source>
        <dbReference type="ARBA" id="ARBA00022741"/>
    </source>
</evidence>
<dbReference type="STRING" id="546269.HMPREF0389_01185"/>
<dbReference type="EMBL" id="CP002390">
    <property type="protein sequence ID" value="EFE27933.1"/>
    <property type="molecule type" value="Genomic_DNA"/>
</dbReference>
<keyword evidence="4 12" id="KW-0963">Cytoplasm</keyword>
<evidence type="ECO:0000256" key="10">
    <source>
        <dbReference type="ARBA" id="ARBA00023204"/>
    </source>
</evidence>
<dbReference type="RefSeq" id="WP_014261693.1">
    <property type="nucleotide sequence ID" value="NC_016630.1"/>
</dbReference>
<evidence type="ECO:0000256" key="13">
    <source>
        <dbReference type="RuleBase" id="RU000578"/>
    </source>
</evidence>
<dbReference type="HAMAP" id="MF_00365">
    <property type="entry name" value="RecF"/>
    <property type="match status" value="1"/>
</dbReference>
<dbReference type="PANTHER" id="PTHR32182">
    <property type="entry name" value="DNA REPLICATION AND REPAIR PROTEIN RECF"/>
    <property type="match status" value="1"/>
</dbReference>
<evidence type="ECO:0000256" key="9">
    <source>
        <dbReference type="ARBA" id="ARBA00023125"/>
    </source>
</evidence>
<dbReference type="NCBIfam" id="TIGR00611">
    <property type="entry name" value="recf"/>
    <property type="match status" value="1"/>
</dbReference>
<comment type="subcellular location">
    <subcellularLocation>
        <location evidence="1 12 13">Cytoplasm</location>
    </subcellularLocation>
</comment>
<evidence type="ECO:0000256" key="4">
    <source>
        <dbReference type="ARBA" id="ARBA00022490"/>
    </source>
</evidence>
<dbReference type="InterPro" id="IPR001238">
    <property type="entry name" value="DNA-binding_RecF"/>
</dbReference>
<dbReference type="eggNOG" id="COG1195">
    <property type="taxonomic scope" value="Bacteria"/>
</dbReference>
<evidence type="ECO:0000313" key="16">
    <source>
        <dbReference type="Proteomes" id="UP000007468"/>
    </source>
</evidence>
<feature type="domain" description="RecF/RecN/SMC N-terminal" evidence="14">
    <location>
        <begin position="3"/>
        <end position="335"/>
    </location>
</feature>
<dbReference type="InterPro" id="IPR018078">
    <property type="entry name" value="DNA-binding_RecF_CS"/>
</dbReference>
<keyword evidence="10 12" id="KW-0234">DNA repair</keyword>
<keyword evidence="8 12" id="KW-0067">ATP-binding</keyword>
<dbReference type="PROSITE" id="PS00618">
    <property type="entry name" value="RECF_2"/>
    <property type="match status" value="1"/>
</dbReference>
<evidence type="ECO:0000256" key="1">
    <source>
        <dbReference type="ARBA" id="ARBA00004496"/>
    </source>
</evidence>
<keyword evidence="9 12" id="KW-0238">DNA-binding</keyword>
<dbReference type="GO" id="GO:0006302">
    <property type="term" value="P:double-strand break repair"/>
    <property type="evidence" value="ECO:0007669"/>
    <property type="project" value="TreeGrafter"/>
</dbReference>
<reference evidence="16" key="1">
    <citation type="submission" date="2010-12" db="EMBL/GenBank/DDBJ databases">
        <title>The genome sequence of Filifactor alocis strain ATCC 35896.</title>
        <authorList>
            <consortium name="The Broad Institute Genome Sequencing Platform"/>
            <person name="Ward D."/>
            <person name="Earl A."/>
            <person name="Feldgarden M."/>
            <person name="Young S.K."/>
            <person name="Gargeya S."/>
            <person name="Zeng Q."/>
            <person name="Alvarado L."/>
            <person name="Berlin A."/>
            <person name="Bochicchio J."/>
            <person name="Chapman S.B."/>
            <person name="Chen Z."/>
            <person name="Freedman E."/>
            <person name="Gellesch M."/>
            <person name="Goldberg J."/>
            <person name="Griggs A."/>
            <person name="Gujja S."/>
            <person name="Heilman E."/>
            <person name="Heiman D."/>
            <person name="Howarth C."/>
            <person name="Mehta T."/>
            <person name="Neiman D."/>
            <person name="Pearson M."/>
            <person name="Roberts A."/>
            <person name="Saif S."/>
            <person name="Shea T."/>
            <person name="Shenoy N."/>
            <person name="Sisk P."/>
            <person name="Stolte C."/>
            <person name="Sykes S."/>
            <person name="White J."/>
            <person name="Yandava C."/>
            <person name="Izard J."/>
            <person name="Blanton J.M."/>
            <person name="Baranova O.V."/>
            <person name="Tanner A.C."/>
            <person name="Dewhirst F.E."/>
            <person name="Haas B."/>
            <person name="Nusbaum C."/>
            <person name="Birren B."/>
        </authorList>
    </citation>
    <scope>NUCLEOTIDE SEQUENCE [LARGE SCALE GENOMIC DNA]</scope>
    <source>
        <strain evidence="16">ATCC 35896 / CCUG 47790 / D40 B5</strain>
    </source>
</reference>
<dbReference type="GO" id="GO:0000731">
    <property type="term" value="P:DNA synthesis involved in DNA repair"/>
    <property type="evidence" value="ECO:0007669"/>
    <property type="project" value="TreeGrafter"/>
</dbReference>
<dbReference type="PATRIC" id="fig|546269.5.peg.16"/>
<evidence type="ECO:0000259" key="14">
    <source>
        <dbReference type="Pfam" id="PF02463"/>
    </source>
</evidence>
<dbReference type="SUPFAM" id="SSF52540">
    <property type="entry name" value="P-loop containing nucleoside triphosphate hydrolases"/>
    <property type="match status" value="1"/>
</dbReference>
<keyword evidence="5 12" id="KW-0235">DNA replication</keyword>